<evidence type="ECO:0000313" key="3">
    <source>
        <dbReference type="EMBL" id="SLM28627.1"/>
    </source>
</evidence>
<dbReference type="STRING" id="1246637.MTBBW1_1420016"/>
<dbReference type="EMBL" id="FWEV01000049">
    <property type="protein sequence ID" value="SLM28627.1"/>
    <property type="molecule type" value="Genomic_DNA"/>
</dbReference>
<organism evidence="3 4">
    <name type="scientific">Desulfamplus magnetovallimortis</name>
    <dbReference type="NCBI Taxonomy" id="1246637"/>
    <lineage>
        <taxon>Bacteria</taxon>
        <taxon>Pseudomonadati</taxon>
        <taxon>Thermodesulfobacteriota</taxon>
        <taxon>Desulfobacteria</taxon>
        <taxon>Desulfobacterales</taxon>
        <taxon>Desulfobacteraceae</taxon>
        <taxon>Desulfamplus</taxon>
    </lineage>
</organism>
<evidence type="ECO:0000259" key="2">
    <source>
        <dbReference type="PROSITE" id="PS50903"/>
    </source>
</evidence>
<feature type="transmembrane region" description="Helical" evidence="1">
    <location>
        <begin position="152"/>
        <end position="174"/>
    </location>
</feature>
<reference evidence="3 4" key="1">
    <citation type="submission" date="2017-03" db="EMBL/GenBank/DDBJ databases">
        <authorList>
            <person name="Afonso C.L."/>
            <person name="Miller P.J."/>
            <person name="Scott M.A."/>
            <person name="Spackman E."/>
            <person name="Goraichik I."/>
            <person name="Dimitrov K.M."/>
            <person name="Suarez D.L."/>
            <person name="Swayne D.E."/>
        </authorList>
    </citation>
    <scope>NUCLEOTIDE SEQUENCE [LARGE SCALE GENOMIC DNA]</scope>
    <source>
        <strain evidence="3">PRJEB14757</strain>
    </source>
</reference>
<dbReference type="SUPFAM" id="SSF57802">
    <property type="entry name" value="Rubredoxin-like"/>
    <property type="match status" value="1"/>
</dbReference>
<evidence type="ECO:0000313" key="4">
    <source>
        <dbReference type="Proteomes" id="UP000191931"/>
    </source>
</evidence>
<dbReference type="PROSITE" id="PS50903">
    <property type="entry name" value="RUBREDOXIN_LIKE"/>
    <property type="match status" value="1"/>
</dbReference>
<feature type="domain" description="Rubredoxin-like" evidence="2">
    <location>
        <begin position="1"/>
        <end position="35"/>
    </location>
</feature>
<dbReference type="InterPro" id="IPR048574">
    <property type="entry name" value="RUBY_RBDX"/>
</dbReference>
<feature type="transmembrane region" description="Helical" evidence="1">
    <location>
        <begin position="117"/>
        <end position="140"/>
    </location>
</feature>
<dbReference type="RefSeq" id="WP_080805017.1">
    <property type="nucleotide sequence ID" value="NZ_LT828549.1"/>
</dbReference>
<keyword evidence="1" id="KW-0812">Transmembrane</keyword>
<dbReference type="Pfam" id="PF21349">
    <property type="entry name" value="RUBY_RBDX"/>
    <property type="match status" value="1"/>
</dbReference>
<protein>
    <submittedName>
        <fullName evidence="3">Hbr2</fullName>
    </submittedName>
</protein>
<dbReference type="InterPro" id="IPR019251">
    <property type="entry name" value="DUF2231_TM"/>
</dbReference>
<dbReference type="Pfam" id="PF09990">
    <property type="entry name" value="DUF2231"/>
    <property type="match status" value="1"/>
</dbReference>
<dbReference type="Proteomes" id="UP000191931">
    <property type="component" value="Unassembled WGS sequence"/>
</dbReference>
<keyword evidence="1" id="KW-1133">Transmembrane helix</keyword>
<accession>A0A1W1H821</accession>
<keyword evidence="1" id="KW-0472">Membrane</keyword>
<dbReference type="AlphaFoldDB" id="A0A1W1H821"/>
<feature type="transmembrane region" description="Helical" evidence="1">
    <location>
        <begin position="91"/>
        <end position="111"/>
    </location>
</feature>
<dbReference type="OrthoDB" id="9799749at2"/>
<dbReference type="CDD" id="cd00729">
    <property type="entry name" value="rubredoxin_SM"/>
    <property type="match status" value="1"/>
</dbReference>
<evidence type="ECO:0000256" key="1">
    <source>
        <dbReference type="SAM" id="Phobius"/>
    </source>
</evidence>
<proteinExistence type="predicted"/>
<name>A0A1W1H821_9BACT</name>
<sequence length="213" mass="23981">MKKWRCTICNYVHEGETPPEKCPICKAPASKFVLMEPSADEISAMRIKELEKQIAEQKIIIEQNKGKMAKLYDKFQDLIVKHHAHPISVHFPNGLLPVAVLLFVLAILLKMDTLSYAGFYNLFFVMITLPFVLFAGYAEWIRKYNKAMTSLFVIKIAAAALTTILCIFNVLWYLVVPDVLSSSLAWLFIIFNIVMLAGAGIAGHLGGKLVFKD</sequence>
<dbReference type="Gene3D" id="2.20.28.10">
    <property type="match status" value="1"/>
</dbReference>
<dbReference type="InterPro" id="IPR024934">
    <property type="entry name" value="Rubredoxin-like_dom"/>
</dbReference>
<dbReference type="GO" id="GO:0005506">
    <property type="term" value="F:iron ion binding"/>
    <property type="evidence" value="ECO:0007669"/>
    <property type="project" value="InterPro"/>
</dbReference>
<gene>
    <name evidence="3" type="primary">hbr</name>
    <name evidence="3" type="ORF">MTBBW1_1420016</name>
</gene>
<feature type="transmembrane region" description="Helical" evidence="1">
    <location>
        <begin position="186"/>
        <end position="211"/>
    </location>
</feature>
<keyword evidence="4" id="KW-1185">Reference proteome</keyword>